<dbReference type="EMBL" id="JACHOV010000001">
    <property type="protein sequence ID" value="MBB4639896.1"/>
    <property type="molecule type" value="Genomic_DNA"/>
</dbReference>
<sequence>MTDSNSDDAMTSPMSGRRWALTLLLLAVIALPAAIGLRDQQQNPHIRKIDRPTKATQLRPSAAAPVVEPMVVQLVAPQKARLLNAAIPFSSLPNPAAKPFKLKVADLDLDRAIDCLAAAQWYEAGDDPVGQRAVAQVVLNRARHPAFPKTVCGVVFQGSERATGCQFTFTCDGALARTPSAVAWERARLIAKEALSGSVFSKVGNATHYHTDWVVPYWSSSLDKVSAVGTHLFFRWKGWWGTSAAFKGVSPGKEPRVALIARLSKAHATSAMDDDELPLTLASSTAAAPPRFTGPVTPVAAGQRFGSGEVVAVSPDGASFILAVDRSASPNGFQAQAQKLCGGRQRCKVLAWTDPARTPGGFPIMDGLLDAMAYSYMRGEGIERSLWNCQQHPRSVQSQCMVDRNPVKVAFGASGLAANGAQLK</sequence>
<evidence type="ECO:0000313" key="3">
    <source>
        <dbReference type="Proteomes" id="UP000575068"/>
    </source>
</evidence>
<evidence type="ECO:0000313" key="2">
    <source>
        <dbReference type="EMBL" id="MBB4639896.1"/>
    </source>
</evidence>
<gene>
    <name evidence="2" type="ORF">HNQ99_000176</name>
</gene>
<dbReference type="Pfam" id="PF07486">
    <property type="entry name" value="Hydrolase_2"/>
    <property type="match status" value="1"/>
</dbReference>
<keyword evidence="3" id="KW-1185">Reference proteome</keyword>
<reference evidence="2 3" key="1">
    <citation type="submission" date="2020-08" db="EMBL/GenBank/DDBJ databases">
        <title>Genomic Encyclopedia of Type Strains, Phase IV (KMG-IV): sequencing the most valuable type-strain genomes for metagenomic binning, comparative biology and taxonomic classification.</title>
        <authorList>
            <person name="Goeker M."/>
        </authorList>
    </citation>
    <scope>NUCLEOTIDE SEQUENCE [LARGE SCALE GENOMIC DNA]</scope>
    <source>
        <strain evidence="2 3">DSM 7465</strain>
    </source>
</reference>
<evidence type="ECO:0000259" key="1">
    <source>
        <dbReference type="Pfam" id="PF07486"/>
    </source>
</evidence>
<accession>A0A840HQQ3</accession>
<dbReference type="InterPro" id="IPR011105">
    <property type="entry name" value="Cell_wall_hydrolase_SleB"/>
</dbReference>
<dbReference type="GO" id="GO:0016787">
    <property type="term" value="F:hydrolase activity"/>
    <property type="evidence" value="ECO:0007669"/>
    <property type="project" value="InterPro"/>
</dbReference>
<protein>
    <recommendedName>
        <fullName evidence="1">Cell wall hydrolase SleB domain-containing protein</fullName>
    </recommendedName>
</protein>
<proteinExistence type="predicted"/>
<dbReference type="Proteomes" id="UP000575068">
    <property type="component" value="Unassembled WGS sequence"/>
</dbReference>
<dbReference type="RefSeq" id="WP_184473756.1">
    <property type="nucleotide sequence ID" value="NZ_JACHOV010000001.1"/>
</dbReference>
<name>A0A840HQQ3_9SPHN</name>
<feature type="domain" description="Cell wall hydrolase SleB" evidence="1">
    <location>
        <begin position="127"/>
        <end position="234"/>
    </location>
</feature>
<comment type="caution">
    <text evidence="2">The sequence shown here is derived from an EMBL/GenBank/DDBJ whole genome shotgun (WGS) entry which is preliminary data.</text>
</comment>
<dbReference type="AlphaFoldDB" id="A0A840HQQ3"/>
<dbReference type="InterPro" id="IPR042047">
    <property type="entry name" value="SleB_dom1"/>
</dbReference>
<dbReference type="Gene3D" id="1.10.10.2520">
    <property type="entry name" value="Cell wall hydrolase SleB, domain 1"/>
    <property type="match status" value="1"/>
</dbReference>
<organism evidence="2 3">
    <name type="scientific">Rhizorhapis suberifaciens</name>
    <name type="common">corky root of lettuce</name>
    <dbReference type="NCBI Taxonomy" id="13656"/>
    <lineage>
        <taxon>Bacteria</taxon>
        <taxon>Pseudomonadati</taxon>
        <taxon>Pseudomonadota</taxon>
        <taxon>Alphaproteobacteria</taxon>
        <taxon>Sphingomonadales</taxon>
        <taxon>Sphingomonadaceae</taxon>
        <taxon>Rhizorhapis</taxon>
    </lineage>
</organism>